<gene>
    <name evidence="3" type="ORF">KS419_18405</name>
</gene>
<protein>
    <submittedName>
        <fullName evidence="3">GIY-YIG nuclease family protein</fullName>
    </submittedName>
</protein>
<dbReference type="Pfam" id="PF01541">
    <property type="entry name" value="GIY-YIG"/>
    <property type="match status" value="1"/>
</dbReference>
<comment type="caution">
    <text evidence="3">The sequence shown here is derived from an EMBL/GenBank/DDBJ whole genome shotgun (WGS) entry which is preliminary data.</text>
</comment>
<dbReference type="SMART" id="SM00465">
    <property type="entry name" value="GIYc"/>
    <property type="match status" value="1"/>
</dbReference>
<dbReference type="CDD" id="cd10456">
    <property type="entry name" value="GIY-YIG_UPF0213"/>
    <property type="match status" value="1"/>
</dbReference>
<dbReference type="PANTHER" id="PTHR34477">
    <property type="entry name" value="UPF0213 PROTEIN YHBQ"/>
    <property type="match status" value="1"/>
</dbReference>
<evidence type="ECO:0000256" key="1">
    <source>
        <dbReference type="ARBA" id="ARBA00007435"/>
    </source>
</evidence>
<dbReference type="RefSeq" id="WP_217067855.1">
    <property type="nucleotide sequence ID" value="NZ_JAHQCS010000149.1"/>
</dbReference>
<dbReference type="PROSITE" id="PS50164">
    <property type="entry name" value="GIY_YIG"/>
    <property type="match status" value="1"/>
</dbReference>
<dbReference type="Proteomes" id="UP000784880">
    <property type="component" value="Unassembled WGS sequence"/>
</dbReference>
<name>A0ABS6JJ39_9BACI</name>
<evidence type="ECO:0000313" key="3">
    <source>
        <dbReference type="EMBL" id="MBU9713704.1"/>
    </source>
</evidence>
<evidence type="ECO:0000259" key="2">
    <source>
        <dbReference type="PROSITE" id="PS50164"/>
    </source>
</evidence>
<dbReference type="EMBL" id="JAHQCS010000149">
    <property type="protein sequence ID" value="MBU9713704.1"/>
    <property type="molecule type" value="Genomic_DNA"/>
</dbReference>
<sequence length="96" mass="11210">MKTGNRHFVYIIRCKDSTYYTGYTTDVEKRVKMHQSGKGAKYTRGRGPIKLVYEEAFATKEEAMRREYQIKQLARDEKEKMINQGGDVNVHTTKLS</sequence>
<accession>A0ABS6JJ39</accession>
<keyword evidence="4" id="KW-1185">Reference proteome</keyword>
<organism evidence="3 4">
    <name type="scientific">Evansella tamaricis</name>
    <dbReference type="NCBI Taxonomy" id="2069301"/>
    <lineage>
        <taxon>Bacteria</taxon>
        <taxon>Bacillati</taxon>
        <taxon>Bacillota</taxon>
        <taxon>Bacilli</taxon>
        <taxon>Bacillales</taxon>
        <taxon>Bacillaceae</taxon>
        <taxon>Evansella</taxon>
    </lineage>
</organism>
<proteinExistence type="inferred from homology"/>
<dbReference type="PANTHER" id="PTHR34477:SF1">
    <property type="entry name" value="UPF0213 PROTEIN YHBQ"/>
    <property type="match status" value="1"/>
</dbReference>
<reference evidence="3 4" key="1">
    <citation type="submission" date="2021-06" db="EMBL/GenBank/DDBJ databases">
        <title>Bacillus sp. RD4P76, an endophyte from a halophyte.</title>
        <authorList>
            <person name="Sun J.-Q."/>
        </authorList>
    </citation>
    <scope>NUCLEOTIDE SEQUENCE [LARGE SCALE GENOMIC DNA]</scope>
    <source>
        <strain evidence="3 4">CGMCC 1.15917</strain>
    </source>
</reference>
<dbReference type="InterPro" id="IPR000305">
    <property type="entry name" value="GIY-YIG_endonuc"/>
</dbReference>
<feature type="domain" description="GIY-YIG" evidence="2">
    <location>
        <begin position="5"/>
        <end position="80"/>
    </location>
</feature>
<comment type="similarity">
    <text evidence="1">Belongs to the UPF0213 family.</text>
</comment>
<dbReference type="InterPro" id="IPR050190">
    <property type="entry name" value="UPF0213_domain"/>
</dbReference>
<evidence type="ECO:0000313" key="4">
    <source>
        <dbReference type="Proteomes" id="UP000784880"/>
    </source>
</evidence>